<evidence type="ECO:0000259" key="2">
    <source>
        <dbReference type="PROSITE" id="PS50022"/>
    </source>
</evidence>
<accession>A0A913YTK7</accession>
<dbReference type="InterPro" id="IPR013783">
    <property type="entry name" value="Ig-like_fold"/>
</dbReference>
<dbReference type="SUPFAM" id="SSF49265">
    <property type="entry name" value="Fibronectin type III"/>
    <property type="match status" value="1"/>
</dbReference>
<reference evidence="4" key="1">
    <citation type="submission" date="2022-11" db="UniProtKB">
        <authorList>
            <consortium name="EnsemblMetazoa"/>
        </authorList>
    </citation>
    <scope>IDENTIFICATION</scope>
</reference>
<dbReference type="InterPro" id="IPR003961">
    <property type="entry name" value="FN3_dom"/>
</dbReference>
<dbReference type="PANTHER" id="PTHR24543">
    <property type="entry name" value="MULTICOPPER OXIDASE-RELATED"/>
    <property type="match status" value="1"/>
</dbReference>
<dbReference type="RefSeq" id="XP_028518519.1">
    <property type="nucleotide sequence ID" value="XM_028662718.1"/>
</dbReference>
<feature type="domain" description="Fibronectin type-III" evidence="3">
    <location>
        <begin position="213"/>
        <end position="300"/>
    </location>
</feature>
<evidence type="ECO:0000313" key="5">
    <source>
        <dbReference type="Proteomes" id="UP000887567"/>
    </source>
</evidence>
<sequence>MESLKTLVLIVYTMVCLDMSWGRSNSGCIERSLVGENRLIIPNSSYTASSFLYDSRQLRDRVTGKLYWDKRYVSHGAKLYSPFGWSPRDNNNPEDYLQLDLGAVRAIIAVAIQGNGKRRSYEWIKTFKLRFKQDTNSTKWIDYGDILQNCYTCDKNSYWDRGCWCTNKDKTRETANIVVRHELNKTHAARYIRFVPVKYHTCKTMRVNVYFVNQEAPRVNATPSERSIFVRWTIQPCGKLTHLITGYLVHVSTKGKFNVSSTTTSKNITGLQPYTEYKIRVKAVPYGLWSDNKTIQTDIAGLLT</sequence>
<dbReference type="InterPro" id="IPR008979">
    <property type="entry name" value="Galactose-bd-like_sf"/>
</dbReference>
<dbReference type="OrthoDB" id="26719at2759"/>
<dbReference type="Gene3D" id="2.60.40.10">
    <property type="entry name" value="Immunoglobulins"/>
    <property type="match status" value="1"/>
</dbReference>
<dbReference type="PROSITE" id="PS50853">
    <property type="entry name" value="FN3"/>
    <property type="match status" value="1"/>
</dbReference>
<dbReference type="PROSITE" id="PS50022">
    <property type="entry name" value="FA58C_3"/>
    <property type="match status" value="1"/>
</dbReference>
<dbReference type="SUPFAM" id="SSF49785">
    <property type="entry name" value="Galactose-binding domain-like"/>
    <property type="match status" value="1"/>
</dbReference>
<dbReference type="PROSITE" id="PS01285">
    <property type="entry name" value="FA58C_1"/>
    <property type="match status" value="1"/>
</dbReference>
<dbReference type="InterPro" id="IPR036116">
    <property type="entry name" value="FN3_sf"/>
</dbReference>
<dbReference type="Pfam" id="PF00754">
    <property type="entry name" value="F5_F8_type_C"/>
    <property type="match status" value="1"/>
</dbReference>
<dbReference type="AlphaFoldDB" id="A0A913YTK7"/>
<proteinExistence type="predicted"/>
<dbReference type="GeneID" id="110250817"/>
<feature type="signal peptide" evidence="1">
    <location>
        <begin position="1"/>
        <end position="22"/>
    </location>
</feature>
<feature type="domain" description="F5/8 type C" evidence="2">
    <location>
        <begin position="85"/>
        <end position="212"/>
    </location>
</feature>
<organism evidence="4 5">
    <name type="scientific">Exaiptasia diaphana</name>
    <name type="common">Tropical sea anemone</name>
    <name type="synonym">Aiptasia pulchella</name>
    <dbReference type="NCBI Taxonomy" id="2652724"/>
    <lineage>
        <taxon>Eukaryota</taxon>
        <taxon>Metazoa</taxon>
        <taxon>Cnidaria</taxon>
        <taxon>Anthozoa</taxon>
        <taxon>Hexacorallia</taxon>
        <taxon>Actiniaria</taxon>
        <taxon>Aiptasiidae</taxon>
        <taxon>Exaiptasia</taxon>
    </lineage>
</organism>
<keyword evidence="1" id="KW-0732">Signal</keyword>
<dbReference type="EnsemblMetazoa" id="XM_028662718.1">
    <property type="protein sequence ID" value="XP_028518519.1"/>
    <property type="gene ID" value="LOC110250817"/>
</dbReference>
<protein>
    <submittedName>
        <fullName evidence="4">Uncharacterized protein</fullName>
    </submittedName>
</protein>
<dbReference type="Pfam" id="PF00041">
    <property type="entry name" value="fn3"/>
    <property type="match status" value="1"/>
</dbReference>
<dbReference type="CDD" id="cd00063">
    <property type="entry name" value="FN3"/>
    <property type="match status" value="1"/>
</dbReference>
<dbReference type="KEGG" id="epa:110250817"/>
<dbReference type="PANTHER" id="PTHR24543:SF291">
    <property type="entry name" value="SMOKE ALARM, ISOFORM D"/>
    <property type="match status" value="1"/>
</dbReference>
<dbReference type="Gene3D" id="2.60.120.260">
    <property type="entry name" value="Galactose-binding domain-like"/>
    <property type="match status" value="1"/>
</dbReference>
<feature type="chain" id="PRO_5036688629" evidence="1">
    <location>
        <begin position="23"/>
        <end position="304"/>
    </location>
</feature>
<name>A0A913YTK7_EXADI</name>
<evidence type="ECO:0000259" key="3">
    <source>
        <dbReference type="PROSITE" id="PS50853"/>
    </source>
</evidence>
<keyword evidence="5" id="KW-1185">Reference proteome</keyword>
<dbReference type="Proteomes" id="UP000887567">
    <property type="component" value="Unplaced"/>
</dbReference>
<dbReference type="SMART" id="SM00060">
    <property type="entry name" value="FN3"/>
    <property type="match status" value="1"/>
</dbReference>
<evidence type="ECO:0000313" key="4">
    <source>
        <dbReference type="EnsemblMetazoa" id="XP_028518519.1"/>
    </source>
</evidence>
<dbReference type="InterPro" id="IPR000421">
    <property type="entry name" value="FA58C"/>
</dbReference>
<evidence type="ECO:0000256" key="1">
    <source>
        <dbReference type="SAM" id="SignalP"/>
    </source>
</evidence>